<feature type="domain" description="DUF6036" evidence="1">
    <location>
        <begin position="2"/>
        <end position="131"/>
    </location>
</feature>
<sequence length="134" mass="15403">MNQEKVEYLLVGGWAVGLHGRARYTADIDFWYRLDPENASRVLRVLNQFGIDDPALTQEVLLSRGRIFRMGWPPMRIELLNTIDGVEFDTCYERRYMLTVDDVEIAVISRDDLIANKRASNRPKDLADVDELGG</sequence>
<reference evidence="2 3" key="1">
    <citation type="submission" date="2022-11" db="EMBL/GenBank/DDBJ databases">
        <title>Minimal conservation of predation-associated metabolite biosynthetic gene clusters underscores biosynthetic potential of Myxococcota including descriptions for ten novel species: Archangium lansinium sp. nov., Myxococcus landrumus sp. nov., Nannocystis bai.</title>
        <authorList>
            <person name="Ahearne A."/>
            <person name="Stevens C."/>
            <person name="Dowd S."/>
        </authorList>
    </citation>
    <scope>NUCLEOTIDE SEQUENCE [LARGE SCALE GENOMIC DNA]</scope>
    <source>
        <strain evidence="2 3">NCELM</strain>
    </source>
</reference>
<gene>
    <name evidence="2" type="ORF">POL58_36865</name>
</gene>
<organism evidence="2 3">
    <name type="scientific">Nannocystis radixulma</name>
    <dbReference type="NCBI Taxonomy" id="2995305"/>
    <lineage>
        <taxon>Bacteria</taxon>
        <taxon>Pseudomonadati</taxon>
        <taxon>Myxococcota</taxon>
        <taxon>Polyangia</taxon>
        <taxon>Nannocystales</taxon>
        <taxon>Nannocystaceae</taxon>
        <taxon>Nannocystis</taxon>
    </lineage>
</organism>
<comment type="caution">
    <text evidence="2">The sequence shown here is derived from an EMBL/GenBank/DDBJ whole genome shotgun (WGS) entry which is preliminary data.</text>
</comment>
<proteinExistence type="predicted"/>
<protein>
    <recommendedName>
        <fullName evidence="1">DUF6036 domain-containing protein</fullName>
    </recommendedName>
</protein>
<evidence type="ECO:0000259" key="1">
    <source>
        <dbReference type="Pfam" id="PF19502"/>
    </source>
</evidence>
<dbReference type="Proteomes" id="UP001217838">
    <property type="component" value="Unassembled WGS sequence"/>
</dbReference>
<dbReference type="SUPFAM" id="SSF81301">
    <property type="entry name" value="Nucleotidyltransferase"/>
    <property type="match status" value="1"/>
</dbReference>
<accession>A0ABT5BIF9</accession>
<dbReference type="InterPro" id="IPR045792">
    <property type="entry name" value="DUF6036"/>
</dbReference>
<evidence type="ECO:0000313" key="2">
    <source>
        <dbReference type="EMBL" id="MDC0673375.1"/>
    </source>
</evidence>
<dbReference type="Gene3D" id="3.30.460.40">
    <property type="match status" value="1"/>
</dbReference>
<keyword evidence="3" id="KW-1185">Reference proteome</keyword>
<name>A0ABT5BIF9_9BACT</name>
<dbReference type="EMBL" id="JAQNDN010000022">
    <property type="protein sequence ID" value="MDC0673375.1"/>
    <property type="molecule type" value="Genomic_DNA"/>
</dbReference>
<evidence type="ECO:0000313" key="3">
    <source>
        <dbReference type="Proteomes" id="UP001217838"/>
    </source>
</evidence>
<dbReference type="Pfam" id="PF19502">
    <property type="entry name" value="DUF6036"/>
    <property type="match status" value="1"/>
</dbReference>
<dbReference type="InterPro" id="IPR043519">
    <property type="entry name" value="NT_sf"/>
</dbReference>